<evidence type="ECO:0000313" key="2">
    <source>
        <dbReference type="Proteomes" id="UP000606194"/>
    </source>
</evidence>
<dbReference type="EMBL" id="BMTL01000072">
    <property type="protein sequence ID" value="GGS31453.1"/>
    <property type="molecule type" value="Genomic_DNA"/>
</dbReference>
<proteinExistence type="predicted"/>
<protein>
    <submittedName>
        <fullName evidence="1">Uncharacterized protein</fullName>
    </submittedName>
</protein>
<evidence type="ECO:0000313" key="1">
    <source>
        <dbReference type="EMBL" id="GGS31453.1"/>
    </source>
</evidence>
<organism evidence="1 2">
    <name type="scientific">Streptomyces humidus</name>
    <dbReference type="NCBI Taxonomy" id="52259"/>
    <lineage>
        <taxon>Bacteria</taxon>
        <taxon>Bacillati</taxon>
        <taxon>Actinomycetota</taxon>
        <taxon>Actinomycetes</taxon>
        <taxon>Kitasatosporales</taxon>
        <taxon>Streptomycetaceae</taxon>
        <taxon>Streptomyces</taxon>
    </lineage>
</organism>
<gene>
    <name evidence="1" type="ORF">GCM10010269_82470</name>
</gene>
<reference evidence="1" key="1">
    <citation type="journal article" date="2014" name="Int. J. Syst. Evol. Microbiol.">
        <title>Complete genome sequence of Corynebacterium casei LMG S-19264T (=DSM 44701T), isolated from a smear-ripened cheese.</title>
        <authorList>
            <consortium name="US DOE Joint Genome Institute (JGI-PGF)"/>
            <person name="Walter F."/>
            <person name="Albersmeier A."/>
            <person name="Kalinowski J."/>
            <person name="Ruckert C."/>
        </authorList>
    </citation>
    <scope>NUCLEOTIDE SEQUENCE</scope>
    <source>
        <strain evidence="1">JCM 4386</strain>
    </source>
</reference>
<reference evidence="1" key="2">
    <citation type="submission" date="2020-09" db="EMBL/GenBank/DDBJ databases">
        <authorList>
            <person name="Sun Q."/>
            <person name="Ohkuma M."/>
        </authorList>
    </citation>
    <scope>NUCLEOTIDE SEQUENCE</scope>
    <source>
        <strain evidence="1">JCM 4386</strain>
    </source>
</reference>
<keyword evidence="2" id="KW-1185">Reference proteome</keyword>
<accession>A0A918LDA2</accession>
<name>A0A918LDA2_9ACTN</name>
<comment type="caution">
    <text evidence="1">The sequence shown here is derived from an EMBL/GenBank/DDBJ whole genome shotgun (WGS) entry which is preliminary data.</text>
</comment>
<dbReference type="AlphaFoldDB" id="A0A918LDA2"/>
<dbReference type="Proteomes" id="UP000606194">
    <property type="component" value="Unassembled WGS sequence"/>
</dbReference>
<sequence>MTDQVHGLADALEAFDEPVDVLLLAGAEARGAGDAESGQVPGLDVGAGQVSAYAGGCRERRG</sequence>